<feature type="region of interest" description="Disordered" evidence="1">
    <location>
        <begin position="32"/>
        <end position="74"/>
    </location>
</feature>
<evidence type="ECO:0000313" key="3">
    <source>
        <dbReference type="Proteomes" id="UP000076863"/>
    </source>
</evidence>
<protein>
    <submittedName>
        <fullName evidence="2">Uncharacterized protein</fullName>
    </submittedName>
</protein>
<comment type="caution">
    <text evidence="2">The sequence shown here is derived from an EMBL/GenBank/DDBJ whole genome shotgun (WGS) entry which is preliminary data.</text>
</comment>
<dbReference type="EMBL" id="AZHA01000001">
    <property type="protein sequence ID" value="OAA52542.1"/>
    <property type="molecule type" value="Genomic_DNA"/>
</dbReference>
<feature type="compositionally biased region" description="Basic and acidic residues" evidence="1">
    <location>
        <begin position="44"/>
        <end position="54"/>
    </location>
</feature>
<dbReference type="Proteomes" id="UP000076863">
    <property type="component" value="Unassembled WGS sequence"/>
</dbReference>
<accession>A0A167L2J8</accession>
<gene>
    <name evidence="2" type="ORF">BBO_00383</name>
</gene>
<evidence type="ECO:0000256" key="1">
    <source>
        <dbReference type="SAM" id="MobiDB-lite"/>
    </source>
</evidence>
<keyword evidence="3" id="KW-1185">Reference proteome</keyword>
<evidence type="ECO:0000313" key="2">
    <source>
        <dbReference type="EMBL" id="OAA52542.1"/>
    </source>
</evidence>
<dbReference type="AlphaFoldDB" id="A0A167L2J8"/>
<proteinExistence type="predicted"/>
<name>A0A167L2J8_9HYPO</name>
<organism evidence="2 3">
    <name type="scientific">Beauveria brongniartii RCEF 3172</name>
    <dbReference type="NCBI Taxonomy" id="1081107"/>
    <lineage>
        <taxon>Eukaryota</taxon>
        <taxon>Fungi</taxon>
        <taxon>Dikarya</taxon>
        <taxon>Ascomycota</taxon>
        <taxon>Pezizomycotina</taxon>
        <taxon>Sordariomycetes</taxon>
        <taxon>Hypocreomycetidae</taxon>
        <taxon>Hypocreales</taxon>
        <taxon>Cordycipitaceae</taxon>
        <taxon>Beauveria</taxon>
        <taxon>Beauveria brongniartii</taxon>
    </lineage>
</organism>
<reference evidence="2 3" key="1">
    <citation type="journal article" date="2016" name="Genome Biol. Evol.">
        <title>Divergent and convergent evolution of fungal pathogenicity.</title>
        <authorList>
            <person name="Shang Y."/>
            <person name="Xiao G."/>
            <person name="Zheng P."/>
            <person name="Cen K."/>
            <person name="Zhan S."/>
            <person name="Wang C."/>
        </authorList>
    </citation>
    <scope>NUCLEOTIDE SEQUENCE [LARGE SCALE GENOMIC DNA]</scope>
    <source>
        <strain evidence="2 3">RCEF 3172</strain>
    </source>
</reference>
<sequence length="74" mass="7535">MAMFAVAGAGAIGAGLYTMKYTNSTSAINRRTTVATGESGSGPKESRPKIHDTRGTSAMGQEVPSKRGSGRGSD</sequence>